<evidence type="ECO:0000256" key="9">
    <source>
        <dbReference type="ARBA" id="ARBA00022960"/>
    </source>
</evidence>
<keyword evidence="9 14" id="KW-0133">Cell shape</keyword>
<keyword evidence="8 14" id="KW-0067">ATP-binding</keyword>
<dbReference type="EC" id="6.3.2.8" evidence="3 14"/>
<keyword evidence="5 14" id="KW-0436">Ligase</keyword>
<keyword evidence="4 14" id="KW-0963">Cytoplasm</keyword>
<evidence type="ECO:0000256" key="13">
    <source>
        <dbReference type="ARBA" id="ARBA00047833"/>
    </source>
</evidence>
<comment type="pathway">
    <text evidence="2 14">Cell wall biogenesis; peptidoglycan biosynthesis.</text>
</comment>
<dbReference type="InterPro" id="IPR036565">
    <property type="entry name" value="Mur-like_cat_sf"/>
</dbReference>
<keyword evidence="10 14" id="KW-0573">Peptidoglycan synthesis</keyword>
<comment type="similarity">
    <text evidence="14">Belongs to the MurCDEF family.</text>
</comment>
<reference evidence="19" key="1">
    <citation type="journal article" date="2019" name="Int. J. Syst. Evol. Microbiol.">
        <title>The Global Catalogue of Microorganisms (GCM) 10K type strain sequencing project: providing services to taxonomists for standard genome sequencing and annotation.</title>
        <authorList>
            <consortium name="The Broad Institute Genomics Platform"/>
            <consortium name="The Broad Institute Genome Sequencing Center for Infectious Disease"/>
            <person name="Wu L."/>
            <person name="Ma J."/>
        </authorList>
    </citation>
    <scope>NUCLEOTIDE SEQUENCE [LARGE SCALE GENOMIC DNA]</scope>
    <source>
        <strain evidence="19">CCUG 62982</strain>
    </source>
</reference>
<dbReference type="InterPro" id="IPR036615">
    <property type="entry name" value="Mur_ligase_C_dom_sf"/>
</dbReference>
<dbReference type="Gene3D" id="3.40.1190.10">
    <property type="entry name" value="Mur-like, catalytic domain"/>
    <property type="match status" value="1"/>
</dbReference>
<evidence type="ECO:0000256" key="6">
    <source>
        <dbReference type="ARBA" id="ARBA00022618"/>
    </source>
</evidence>
<comment type="function">
    <text evidence="14">Cell wall formation.</text>
</comment>
<evidence type="ECO:0000256" key="4">
    <source>
        <dbReference type="ARBA" id="ARBA00022490"/>
    </source>
</evidence>
<evidence type="ECO:0000256" key="11">
    <source>
        <dbReference type="ARBA" id="ARBA00023306"/>
    </source>
</evidence>
<dbReference type="Proteomes" id="UP001596977">
    <property type="component" value="Unassembled WGS sequence"/>
</dbReference>
<evidence type="ECO:0000256" key="1">
    <source>
        <dbReference type="ARBA" id="ARBA00004496"/>
    </source>
</evidence>
<keyword evidence="19" id="KW-1185">Reference proteome</keyword>
<feature type="binding site" evidence="14">
    <location>
        <begin position="115"/>
        <end position="121"/>
    </location>
    <ligand>
        <name>ATP</name>
        <dbReference type="ChEBI" id="CHEBI:30616"/>
    </ligand>
</feature>
<dbReference type="EMBL" id="JBHTJG010000002">
    <property type="protein sequence ID" value="MFD0945720.1"/>
    <property type="molecule type" value="Genomic_DNA"/>
</dbReference>
<comment type="catalytic activity">
    <reaction evidence="13 14">
        <text>UDP-N-acetyl-alpha-D-muramate + L-alanine + ATP = UDP-N-acetyl-alpha-D-muramoyl-L-alanine + ADP + phosphate + H(+)</text>
        <dbReference type="Rhea" id="RHEA:23372"/>
        <dbReference type="ChEBI" id="CHEBI:15378"/>
        <dbReference type="ChEBI" id="CHEBI:30616"/>
        <dbReference type="ChEBI" id="CHEBI:43474"/>
        <dbReference type="ChEBI" id="CHEBI:57972"/>
        <dbReference type="ChEBI" id="CHEBI:70757"/>
        <dbReference type="ChEBI" id="CHEBI:83898"/>
        <dbReference type="ChEBI" id="CHEBI:456216"/>
        <dbReference type="EC" id="6.3.2.8"/>
    </reaction>
</comment>
<dbReference type="Pfam" id="PF08245">
    <property type="entry name" value="Mur_ligase_M"/>
    <property type="match status" value="1"/>
</dbReference>
<keyword evidence="11 14" id="KW-0131">Cell cycle</keyword>
<keyword evidence="12 14" id="KW-0961">Cell wall biogenesis/degradation</keyword>
<keyword evidence="6 14" id="KW-0132">Cell division</keyword>
<comment type="caution">
    <text evidence="18">The sequence shown here is derived from an EMBL/GenBank/DDBJ whole genome shotgun (WGS) entry which is preliminary data.</text>
</comment>
<protein>
    <recommendedName>
        <fullName evidence="3 14">UDP-N-acetylmuramate--L-alanine ligase</fullName>
        <ecNumber evidence="3 14">6.3.2.8</ecNumber>
    </recommendedName>
    <alternativeName>
        <fullName evidence="14">UDP-N-acetylmuramoyl-L-alanine synthetase</fullName>
    </alternativeName>
</protein>
<dbReference type="InterPro" id="IPR005758">
    <property type="entry name" value="UDP-N-AcMur_Ala_ligase_MurC"/>
</dbReference>
<evidence type="ECO:0000256" key="8">
    <source>
        <dbReference type="ARBA" id="ARBA00022840"/>
    </source>
</evidence>
<evidence type="ECO:0000313" key="19">
    <source>
        <dbReference type="Proteomes" id="UP001596977"/>
    </source>
</evidence>
<dbReference type="NCBIfam" id="TIGR01082">
    <property type="entry name" value="murC"/>
    <property type="match status" value="1"/>
</dbReference>
<dbReference type="Gene3D" id="3.90.190.20">
    <property type="entry name" value="Mur ligase, C-terminal domain"/>
    <property type="match status" value="1"/>
</dbReference>
<proteinExistence type="inferred from homology"/>
<dbReference type="InterPro" id="IPR013221">
    <property type="entry name" value="Mur_ligase_cen"/>
</dbReference>
<evidence type="ECO:0000259" key="17">
    <source>
        <dbReference type="Pfam" id="PF08245"/>
    </source>
</evidence>
<dbReference type="SUPFAM" id="SSF53623">
    <property type="entry name" value="MurD-like peptide ligases, catalytic domain"/>
    <property type="match status" value="1"/>
</dbReference>
<dbReference type="PANTHER" id="PTHR43445">
    <property type="entry name" value="UDP-N-ACETYLMURAMATE--L-ALANINE LIGASE-RELATED"/>
    <property type="match status" value="1"/>
</dbReference>
<evidence type="ECO:0000256" key="5">
    <source>
        <dbReference type="ARBA" id="ARBA00022598"/>
    </source>
</evidence>
<name>A0ABW3H5T7_9SPHN</name>
<dbReference type="HAMAP" id="MF_00046">
    <property type="entry name" value="MurC"/>
    <property type="match status" value="1"/>
</dbReference>
<evidence type="ECO:0000256" key="2">
    <source>
        <dbReference type="ARBA" id="ARBA00004752"/>
    </source>
</evidence>
<dbReference type="InterPro" id="IPR004101">
    <property type="entry name" value="Mur_ligase_C"/>
</dbReference>
<dbReference type="PANTHER" id="PTHR43445:SF3">
    <property type="entry name" value="UDP-N-ACETYLMURAMATE--L-ALANINE LIGASE"/>
    <property type="match status" value="1"/>
</dbReference>
<dbReference type="Pfam" id="PF01225">
    <property type="entry name" value="Mur_ligase"/>
    <property type="match status" value="1"/>
</dbReference>
<evidence type="ECO:0000256" key="12">
    <source>
        <dbReference type="ARBA" id="ARBA00023316"/>
    </source>
</evidence>
<dbReference type="GO" id="GO:0008763">
    <property type="term" value="F:UDP-N-acetylmuramate-L-alanine ligase activity"/>
    <property type="evidence" value="ECO:0007669"/>
    <property type="project" value="UniProtKB-EC"/>
</dbReference>
<feature type="domain" description="Mur ligase central" evidence="17">
    <location>
        <begin position="113"/>
        <end position="298"/>
    </location>
</feature>
<dbReference type="SUPFAM" id="SSF53244">
    <property type="entry name" value="MurD-like peptide ligases, peptide-binding domain"/>
    <property type="match status" value="1"/>
</dbReference>
<feature type="domain" description="Mur ligase C-terminal" evidence="16">
    <location>
        <begin position="320"/>
        <end position="450"/>
    </location>
</feature>
<evidence type="ECO:0000313" key="18">
    <source>
        <dbReference type="EMBL" id="MFD0945720.1"/>
    </source>
</evidence>
<evidence type="ECO:0000256" key="14">
    <source>
        <dbReference type="HAMAP-Rule" id="MF_00046"/>
    </source>
</evidence>
<sequence length="477" mass="50194">MKGVATDIGTIHFVGIGGIGMSGIAEVMHNLGYRVQGSDVAEGYVIEGLRTRGIPVTIGHAAENLGDAAVVVTSTAIRRGNPEVEAAYERRIPVVRRAEMLAELMRLKSTVAVAGTHGKTTTTSMVAALLDAGGVDPTVINGGIINSYGSNARLGDSEWMVVEADESDGSFLRLDGTIAVVTNIDPEHLDHYGDFEKVKSAFVEFVENVPFYGAALLCLDHPEVQAIIPRVRDRRIVTYGFAASADVRGVNVLPVAGGNRFDAVVRQRDGSTRTIEAIELPMPGRHNVQNALAAIGVALELGIPDATIQKGFARFGGVKRRFTKVGETGGVTIIDDYGHHPVEIRAVLSAARESSPGRVIAVMQPHRYSRLGNLMDDFAQAFNDADMVYVTPVYAAGEAPVEGVSGEALVEAVKRRGHRSVAHVADAPALAHALAGVAEPGDIVVCLGAGDITKWAASLAGAIDEVRRTASAEGAAA</sequence>
<evidence type="ECO:0000256" key="10">
    <source>
        <dbReference type="ARBA" id="ARBA00022984"/>
    </source>
</evidence>
<evidence type="ECO:0000256" key="3">
    <source>
        <dbReference type="ARBA" id="ARBA00012211"/>
    </source>
</evidence>
<dbReference type="Pfam" id="PF02875">
    <property type="entry name" value="Mur_ligase_C"/>
    <property type="match status" value="1"/>
</dbReference>
<feature type="domain" description="Mur ligase N-terminal catalytic" evidence="15">
    <location>
        <begin position="10"/>
        <end position="107"/>
    </location>
</feature>
<dbReference type="InterPro" id="IPR050061">
    <property type="entry name" value="MurCDEF_pg_biosynth"/>
</dbReference>
<dbReference type="SUPFAM" id="SSF51984">
    <property type="entry name" value="MurCD N-terminal domain"/>
    <property type="match status" value="1"/>
</dbReference>
<dbReference type="Gene3D" id="3.40.50.720">
    <property type="entry name" value="NAD(P)-binding Rossmann-like Domain"/>
    <property type="match status" value="1"/>
</dbReference>
<evidence type="ECO:0000259" key="15">
    <source>
        <dbReference type="Pfam" id="PF01225"/>
    </source>
</evidence>
<organism evidence="18 19">
    <name type="scientific">Sphingomonas canadensis</name>
    <dbReference type="NCBI Taxonomy" id="1219257"/>
    <lineage>
        <taxon>Bacteria</taxon>
        <taxon>Pseudomonadati</taxon>
        <taxon>Pseudomonadota</taxon>
        <taxon>Alphaproteobacteria</taxon>
        <taxon>Sphingomonadales</taxon>
        <taxon>Sphingomonadaceae</taxon>
        <taxon>Sphingomonas</taxon>
    </lineage>
</organism>
<evidence type="ECO:0000256" key="7">
    <source>
        <dbReference type="ARBA" id="ARBA00022741"/>
    </source>
</evidence>
<dbReference type="RefSeq" id="WP_264943474.1">
    <property type="nucleotide sequence ID" value="NZ_JAPDRA010000002.1"/>
</dbReference>
<evidence type="ECO:0000259" key="16">
    <source>
        <dbReference type="Pfam" id="PF02875"/>
    </source>
</evidence>
<accession>A0ABW3H5T7</accession>
<comment type="subcellular location">
    <subcellularLocation>
        <location evidence="1 14">Cytoplasm</location>
    </subcellularLocation>
</comment>
<dbReference type="InterPro" id="IPR000713">
    <property type="entry name" value="Mur_ligase_N"/>
</dbReference>
<keyword evidence="7 14" id="KW-0547">Nucleotide-binding</keyword>
<gene>
    <name evidence="14 18" type="primary">murC</name>
    <name evidence="18" type="ORF">ACFQ1E_05155</name>
</gene>